<feature type="compositionally biased region" description="Basic and acidic residues" evidence="2">
    <location>
        <begin position="7"/>
        <end position="17"/>
    </location>
</feature>
<feature type="compositionally biased region" description="Low complexity" evidence="2">
    <location>
        <begin position="479"/>
        <end position="492"/>
    </location>
</feature>
<accession>A0A0D6QZF6</accession>
<name>A0A0D6QZF6_ARACU</name>
<feature type="domain" description="C2H2-type" evidence="3">
    <location>
        <begin position="28"/>
        <end position="50"/>
    </location>
</feature>
<feature type="region of interest" description="Disordered" evidence="2">
    <location>
        <begin position="335"/>
        <end position="413"/>
    </location>
</feature>
<evidence type="ECO:0000313" key="4">
    <source>
        <dbReference type="EMBL" id="JAG96942.1"/>
    </source>
</evidence>
<feature type="region of interest" description="Disordered" evidence="2">
    <location>
        <begin position="167"/>
        <end position="241"/>
    </location>
</feature>
<evidence type="ECO:0000256" key="1">
    <source>
        <dbReference type="PROSITE-ProRule" id="PRU00042"/>
    </source>
</evidence>
<sequence>MGSVEMRNSKRESQRKEEEEELEENYTHMCKICKKKFVSGRAFGGHMRIHGPVAMAAAAENNERKRSRAAAEIRTRDVEEEEEEGEGEGGGGGGGEFDAGYELRRHPRPSWRFVDRDNSFLLDGSSHGFESRPANSSKSRSCNTCGQEFSSWKSLLNHMKCHENIWDHQSENKAEAEPEVASEEEEEDGTESEESEAESEQHGQPMENSSSFERWMKGKRSKRPRHAADARPPHAENSLSEEEDMAICLVMLASGVDASYKPKSDESANSGSGNRKLVQHPKQLVPSEPKKRPRPRRPQSGGVAHAFDDEGKKTKYECTTCNKIFDSYQALGGHRASHKKVKGCTPRPEDDMEQEEIDVDIDNENEVQAENESLREEEEEEEITDEEQLLTMSEDLFPKPPLPIREEERTDETAPALALPVAAHVPLPPGKKNSSKVHECSICHRVFLTGQALGGHKRCHWGNGGTSEATSTVSSTKETQTQTPNNLQQQRTGRPELLDLNLPPSADEDDCIQEATTVTNNTTNNKLGVDSFMAAPSDVEAHSKISSSLPLFQSWWVDSRPKQQGHFPYHNHHSQLSPEDEVDSKLGSNIGYARPQEHYVQNRAQQPWLQL</sequence>
<dbReference type="GO" id="GO:0008270">
    <property type="term" value="F:zinc ion binding"/>
    <property type="evidence" value="ECO:0007669"/>
    <property type="project" value="UniProtKB-KW"/>
</dbReference>
<reference evidence="4" key="1">
    <citation type="submission" date="2015-03" db="EMBL/GenBank/DDBJ databases">
        <title>A transcriptome of Araucaria cunninghamii, an australian fine timber species.</title>
        <authorList>
            <person name="Jing Yi C.J.Y."/>
            <person name="Yin San L.Y.S."/>
            <person name="Abdul Karim S.S."/>
            <person name="Wan Azmi N.N."/>
            <person name="Hercus R.R."/>
            <person name="Croft L.L."/>
        </authorList>
    </citation>
    <scope>NUCLEOTIDE SEQUENCE</scope>
    <source>
        <strain evidence="4">MI0301</strain>
        <tissue evidence="4">Leaf</tissue>
    </source>
</reference>
<evidence type="ECO:0000259" key="3">
    <source>
        <dbReference type="PROSITE" id="PS50157"/>
    </source>
</evidence>
<keyword evidence="1" id="KW-0862">Zinc</keyword>
<dbReference type="AlphaFoldDB" id="A0A0D6QZF6"/>
<keyword evidence="1" id="KW-0863">Zinc-finger</keyword>
<feature type="region of interest" description="Disordered" evidence="2">
    <location>
        <begin position="257"/>
        <end position="312"/>
    </location>
</feature>
<feature type="compositionally biased region" description="Acidic residues" evidence="2">
    <location>
        <begin position="177"/>
        <end position="198"/>
    </location>
</feature>
<dbReference type="PROSITE" id="PS00028">
    <property type="entry name" value="ZINC_FINGER_C2H2_1"/>
    <property type="match status" value="4"/>
</dbReference>
<dbReference type="PANTHER" id="PTHR47068">
    <property type="entry name" value="OS02G0659100 PROTEIN"/>
    <property type="match status" value="1"/>
</dbReference>
<dbReference type="PANTHER" id="PTHR47068:SF1">
    <property type="entry name" value="OS02G0659100 PROTEIN"/>
    <property type="match status" value="1"/>
</dbReference>
<dbReference type="Gene3D" id="3.30.160.60">
    <property type="entry name" value="Classic Zinc Finger"/>
    <property type="match status" value="1"/>
</dbReference>
<feature type="compositionally biased region" description="Polar residues" evidence="2">
    <location>
        <begin position="133"/>
        <end position="145"/>
    </location>
</feature>
<dbReference type="InterPro" id="IPR036236">
    <property type="entry name" value="Znf_C2H2_sf"/>
</dbReference>
<feature type="region of interest" description="Disordered" evidence="2">
    <location>
        <begin position="122"/>
        <end position="145"/>
    </location>
</feature>
<feature type="domain" description="C2H2-type" evidence="3">
    <location>
        <begin position="140"/>
        <end position="162"/>
    </location>
</feature>
<dbReference type="SUPFAM" id="SSF57667">
    <property type="entry name" value="beta-beta-alpha zinc fingers"/>
    <property type="match status" value="2"/>
</dbReference>
<proteinExistence type="predicted"/>
<feature type="compositionally biased region" description="Acidic residues" evidence="2">
    <location>
        <begin position="350"/>
        <end position="388"/>
    </location>
</feature>
<feature type="region of interest" description="Disordered" evidence="2">
    <location>
        <begin position="566"/>
        <end position="588"/>
    </location>
</feature>
<feature type="region of interest" description="Disordered" evidence="2">
    <location>
        <begin position="457"/>
        <end position="495"/>
    </location>
</feature>
<feature type="domain" description="C2H2-type" evidence="3">
    <location>
        <begin position="438"/>
        <end position="465"/>
    </location>
</feature>
<keyword evidence="1" id="KW-0479">Metal-binding</keyword>
<dbReference type="InterPro" id="IPR013087">
    <property type="entry name" value="Znf_C2H2_type"/>
</dbReference>
<organism evidence="4">
    <name type="scientific">Araucaria cunninghamii</name>
    <name type="common">Hoop pine</name>
    <name type="synonym">Moreton Bay pine</name>
    <dbReference type="NCBI Taxonomy" id="56994"/>
    <lineage>
        <taxon>Eukaryota</taxon>
        <taxon>Viridiplantae</taxon>
        <taxon>Streptophyta</taxon>
        <taxon>Embryophyta</taxon>
        <taxon>Tracheophyta</taxon>
        <taxon>Spermatophyta</taxon>
        <taxon>Pinopsida</taxon>
        <taxon>Pinidae</taxon>
        <taxon>Conifers II</taxon>
        <taxon>Araucariales</taxon>
        <taxon>Araucariaceae</taxon>
        <taxon>Araucaria</taxon>
    </lineage>
</organism>
<protein>
    <recommendedName>
        <fullName evidence="3">C2H2-type domain-containing protein</fullName>
    </recommendedName>
</protein>
<feature type="region of interest" description="Disordered" evidence="2">
    <location>
        <begin position="1"/>
        <end position="25"/>
    </location>
</feature>
<feature type="region of interest" description="Disordered" evidence="2">
    <location>
        <begin position="58"/>
        <end position="103"/>
    </location>
</feature>
<feature type="compositionally biased region" description="Gly residues" evidence="2">
    <location>
        <begin position="88"/>
        <end position="97"/>
    </location>
</feature>
<feature type="compositionally biased region" description="Basic and acidic residues" evidence="2">
    <location>
        <begin position="61"/>
        <end position="77"/>
    </location>
</feature>
<dbReference type="Pfam" id="PF13912">
    <property type="entry name" value="zf-C2H2_6"/>
    <property type="match status" value="4"/>
</dbReference>
<evidence type="ECO:0000256" key="2">
    <source>
        <dbReference type="SAM" id="MobiDB-lite"/>
    </source>
</evidence>
<feature type="domain" description="C2H2-type" evidence="3">
    <location>
        <begin position="316"/>
        <end position="343"/>
    </location>
</feature>
<dbReference type="EMBL" id="GCKF01035528">
    <property type="protein sequence ID" value="JAG96942.1"/>
    <property type="molecule type" value="Transcribed_RNA"/>
</dbReference>
<feature type="compositionally biased region" description="Acidic residues" evidence="2">
    <location>
        <begin position="78"/>
        <end position="87"/>
    </location>
</feature>
<dbReference type="SMART" id="SM00355">
    <property type="entry name" value="ZnF_C2H2"/>
    <property type="match status" value="4"/>
</dbReference>
<feature type="compositionally biased region" description="Basic and acidic residues" evidence="2">
    <location>
        <begin position="167"/>
        <end position="176"/>
    </location>
</feature>
<dbReference type="PROSITE" id="PS50157">
    <property type="entry name" value="ZINC_FINGER_C2H2_2"/>
    <property type="match status" value="4"/>
</dbReference>
<feature type="compositionally biased region" description="Polar residues" evidence="2">
    <location>
        <begin position="466"/>
        <end position="478"/>
    </location>
</feature>